<dbReference type="Gene3D" id="3.40.50.720">
    <property type="entry name" value="NAD(P)-binding Rossmann-like Domain"/>
    <property type="match status" value="2"/>
</dbReference>
<dbReference type="GO" id="GO:0006564">
    <property type="term" value="P:L-serine biosynthetic process"/>
    <property type="evidence" value="ECO:0007669"/>
    <property type="project" value="UniProtKB-UniRule"/>
</dbReference>
<dbReference type="EC" id="1.1.1.95" evidence="9"/>
<keyword evidence="5 9" id="KW-0560">Oxidoreductase</keyword>
<dbReference type="AlphaFoldDB" id="A0A8E6B298"/>
<dbReference type="PANTHER" id="PTHR42938:SF47">
    <property type="entry name" value="HYDROXYPYRUVATE REDUCTASE"/>
    <property type="match status" value="1"/>
</dbReference>
<dbReference type="RefSeq" id="WP_213494378.1">
    <property type="nucleotide sequence ID" value="NZ_CP074694.1"/>
</dbReference>
<evidence type="ECO:0000256" key="4">
    <source>
        <dbReference type="ARBA" id="ARBA00021582"/>
    </source>
</evidence>
<dbReference type="NCBIfam" id="TIGR01327">
    <property type="entry name" value="PGDH"/>
    <property type="match status" value="1"/>
</dbReference>
<dbReference type="SUPFAM" id="SSF51735">
    <property type="entry name" value="NAD(P)-binding Rossmann-fold domains"/>
    <property type="match status" value="1"/>
</dbReference>
<dbReference type="EMBL" id="CP074694">
    <property type="protein sequence ID" value="QVL30507.1"/>
    <property type="molecule type" value="Genomic_DNA"/>
</dbReference>
<evidence type="ECO:0000256" key="8">
    <source>
        <dbReference type="ARBA" id="ARBA00048731"/>
    </source>
</evidence>
<protein>
    <recommendedName>
        <fullName evidence="4 9">D-3-phosphoglycerate dehydrogenase</fullName>
        <ecNumber evidence="9">1.1.1.95</ecNumber>
    </recommendedName>
</protein>
<feature type="domain" description="ACT" evidence="10">
    <location>
        <begin position="457"/>
        <end position="534"/>
    </location>
</feature>
<keyword evidence="9" id="KW-0718">Serine biosynthesis</keyword>
<reference evidence="11" key="1">
    <citation type="submission" date="2021-05" db="EMBL/GenBank/DDBJ databases">
        <title>Complete genome sequence of the cellulolytic planctomycete Telmatocola sphagniphila SP2T and characterization of the first cellulase from planctomycetes.</title>
        <authorList>
            <person name="Rakitin A.L."/>
            <person name="Beletsky A.V."/>
            <person name="Naumoff D.G."/>
            <person name="Kulichevskaya I.S."/>
            <person name="Mardanov A.V."/>
            <person name="Ravin N.V."/>
            <person name="Dedysh S.N."/>
        </authorList>
    </citation>
    <scope>NUCLEOTIDE SEQUENCE</scope>
    <source>
        <strain evidence="11">SP2T</strain>
    </source>
</reference>
<evidence type="ECO:0000313" key="12">
    <source>
        <dbReference type="Proteomes" id="UP000676194"/>
    </source>
</evidence>
<dbReference type="SUPFAM" id="SSF52283">
    <property type="entry name" value="Formate/glycerate dehydrogenase catalytic domain-like"/>
    <property type="match status" value="1"/>
</dbReference>
<dbReference type="KEGG" id="tsph:KIH39_16795"/>
<evidence type="ECO:0000256" key="7">
    <source>
        <dbReference type="ARBA" id="ARBA00048126"/>
    </source>
</evidence>
<comment type="pathway">
    <text evidence="2 9">Amino-acid biosynthesis; L-serine biosynthesis; L-serine from 3-phospho-D-glycerate: step 1/3.</text>
</comment>
<dbReference type="GO" id="GO:0051287">
    <property type="term" value="F:NAD binding"/>
    <property type="evidence" value="ECO:0007669"/>
    <property type="project" value="UniProtKB-UniRule"/>
</dbReference>
<dbReference type="Gene3D" id="3.30.70.260">
    <property type="match status" value="1"/>
</dbReference>
<dbReference type="InterPro" id="IPR002912">
    <property type="entry name" value="ACT_dom"/>
</dbReference>
<sequence>MPKVLLCDKLEGQGLEILKSGGLEIDNRPGLKGDELQAALRNADGAILRSGTKITAELLENPGKLRAIVRAGVGVDNIDVAAATRKGIVVMNTPGGNTVSAAEQTIALLMSLVRPIPAAHASMKAGKWERNKFVGTQLAGKLIGIIGLGRIGREVAKRCQGLDMKIVGYDPFLSSDRAKELGITAVANIDQMLPMVQFLTIHTPLNDETKSLIGARELALLPKGARVLNVARGGIIDERALSEALQSGHIAGAGLDVFTEEPPPADNPILSAPNTVLTPHLGASTVEAQEAVGVEASQLLVDFLNKGIVQFAVNMAAVNRAELEEIRQYVDLARRLGLLQAQMANGAIQKAELVFKGDLARKNTKLLTAAFAAGLLESYLEGGANIVNAVLLASERGIEIVESSNPSKGDFANLLQTTVHTSEGKSNMASGTLFGNQYLRLVQWNEWRLEAFLDGILFAFTHRDVPGLIGFVGSIFGNNNVNIASMILGRMTPGGEAVAFLNLDSTPPEAALKAVKAHEKIQTMNVIKLPPAGQMPAWFG</sequence>
<keyword evidence="6 9" id="KW-0520">NAD</keyword>
<evidence type="ECO:0000256" key="3">
    <source>
        <dbReference type="ARBA" id="ARBA00005854"/>
    </source>
</evidence>
<dbReference type="InterPro" id="IPR036291">
    <property type="entry name" value="NAD(P)-bd_dom_sf"/>
</dbReference>
<dbReference type="InterPro" id="IPR006236">
    <property type="entry name" value="PGDH"/>
</dbReference>
<evidence type="ECO:0000256" key="2">
    <source>
        <dbReference type="ARBA" id="ARBA00005216"/>
    </source>
</evidence>
<dbReference type="PROSITE" id="PS51671">
    <property type="entry name" value="ACT"/>
    <property type="match status" value="1"/>
</dbReference>
<dbReference type="SUPFAM" id="SSF55021">
    <property type="entry name" value="ACT-like"/>
    <property type="match status" value="1"/>
</dbReference>
<organism evidence="11 12">
    <name type="scientific">Telmatocola sphagniphila</name>
    <dbReference type="NCBI Taxonomy" id="1123043"/>
    <lineage>
        <taxon>Bacteria</taxon>
        <taxon>Pseudomonadati</taxon>
        <taxon>Planctomycetota</taxon>
        <taxon>Planctomycetia</taxon>
        <taxon>Gemmatales</taxon>
        <taxon>Gemmataceae</taxon>
    </lineage>
</organism>
<evidence type="ECO:0000256" key="1">
    <source>
        <dbReference type="ARBA" id="ARBA00003800"/>
    </source>
</evidence>
<dbReference type="InterPro" id="IPR006140">
    <property type="entry name" value="D-isomer_DH_NAD-bd"/>
</dbReference>
<dbReference type="InterPro" id="IPR045865">
    <property type="entry name" value="ACT-like_dom_sf"/>
</dbReference>
<dbReference type="Proteomes" id="UP000676194">
    <property type="component" value="Chromosome"/>
</dbReference>
<dbReference type="GO" id="GO:0004617">
    <property type="term" value="F:phosphoglycerate dehydrogenase activity"/>
    <property type="evidence" value="ECO:0007669"/>
    <property type="project" value="UniProtKB-UniRule"/>
</dbReference>
<dbReference type="PROSITE" id="PS00671">
    <property type="entry name" value="D_2_HYDROXYACID_DH_3"/>
    <property type="match status" value="1"/>
</dbReference>
<dbReference type="FunFam" id="3.40.50.720:FF:000021">
    <property type="entry name" value="D-3-phosphoglycerate dehydrogenase"/>
    <property type="match status" value="1"/>
</dbReference>
<dbReference type="UniPathway" id="UPA00135">
    <property type="reaction ID" value="UER00196"/>
</dbReference>
<dbReference type="InterPro" id="IPR006139">
    <property type="entry name" value="D-isomer_2_OHA_DH_cat_dom"/>
</dbReference>
<comment type="catalytic activity">
    <reaction evidence="8 9">
        <text>(2R)-3-phosphoglycerate + NAD(+) = 3-phosphooxypyruvate + NADH + H(+)</text>
        <dbReference type="Rhea" id="RHEA:12641"/>
        <dbReference type="ChEBI" id="CHEBI:15378"/>
        <dbReference type="ChEBI" id="CHEBI:18110"/>
        <dbReference type="ChEBI" id="CHEBI:57540"/>
        <dbReference type="ChEBI" id="CHEBI:57945"/>
        <dbReference type="ChEBI" id="CHEBI:58272"/>
        <dbReference type="EC" id="1.1.1.95"/>
    </reaction>
</comment>
<name>A0A8E6B298_9BACT</name>
<dbReference type="CDD" id="cd04902">
    <property type="entry name" value="ACT_3PGDH-xct"/>
    <property type="match status" value="1"/>
</dbReference>
<keyword evidence="12" id="KW-1185">Reference proteome</keyword>
<dbReference type="InterPro" id="IPR045626">
    <property type="entry name" value="PGDH_ASB_dom"/>
</dbReference>
<dbReference type="Gene3D" id="3.30.1330.90">
    <property type="entry name" value="D-3-phosphoglycerate dehydrogenase, domain 3"/>
    <property type="match status" value="1"/>
</dbReference>
<comment type="function">
    <text evidence="1">Catalyzes the reversible oxidation of 3-phospho-D-glycerate to 3-phosphonooxypyruvate, the first step of the phosphorylated L-serine biosynthesis pathway. Also catalyzes the reversible oxidation of 2-hydroxyglutarate to 2-oxoglutarate.</text>
</comment>
<keyword evidence="9" id="KW-0028">Amino-acid biosynthesis</keyword>
<dbReference type="InterPro" id="IPR029752">
    <property type="entry name" value="D-isomer_DH_CS1"/>
</dbReference>
<dbReference type="InterPro" id="IPR029009">
    <property type="entry name" value="ASB_dom_sf"/>
</dbReference>
<dbReference type="InterPro" id="IPR029753">
    <property type="entry name" value="D-isomer_DH_CS"/>
</dbReference>
<dbReference type="PROSITE" id="PS00065">
    <property type="entry name" value="D_2_HYDROXYACID_DH_1"/>
    <property type="match status" value="1"/>
</dbReference>
<dbReference type="Pfam" id="PF01842">
    <property type="entry name" value="ACT"/>
    <property type="match status" value="1"/>
</dbReference>
<dbReference type="CDD" id="cd12173">
    <property type="entry name" value="PGDH_4"/>
    <property type="match status" value="1"/>
</dbReference>
<evidence type="ECO:0000313" key="11">
    <source>
        <dbReference type="EMBL" id="QVL30507.1"/>
    </source>
</evidence>
<evidence type="ECO:0000256" key="6">
    <source>
        <dbReference type="ARBA" id="ARBA00023027"/>
    </source>
</evidence>
<dbReference type="SUPFAM" id="SSF143548">
    <property type="entry name" value="Serine metabolism enzymes domain"/>
    <property type="match status" value="1"/>
</dbReference>
<dbReference type="PANTHER" id="PTHR42938">
    <property type="entry name" value="FORMATE DEHYDROGENASE 1"/>
    <property type="match status" value="1"/>
</dbReference>
<comment type="catalytic activity">
    <reaction evidence="7">
        <text>(R)-2-hydroxyglutarate + NAD(+) = 2-oxoglutarate + NADH + H(+)</text>
        <dbReference type="Rhea" id="RHEA:49612"/>
        <dbReference type="ChEBI" id="CHEBI:15378"/>
        <dbReference type="ChEBI" id="CHEBI:15801"/>
        <dbReference type="ChEBI" id="CHEBI:16810"/>
        <dbReference type="ChEBI" id="CHEBI:57540"/>
        <dbReference type="ChEBI" id="CHEBI:57945"/>
        <dbReference type="EC" id="1.1.1.399"/>
    </reaction>
</comment>
<accession>A0A8E6B298</accession>
<dbReference type="Pfam" id="PF00389">
    <property type="entry name" value="2-Hacid_dh"/>
    <property type="match status" value="1"/>
</dbReference>
<evidence type="ECO:0000256" key="9">
    <source>
        <dbReference type="RuleBase" id="RU363003"/>
    </source>
</evidence>
<gene>
    <name evidence="11" type="primary">serA</name>
    <name evidence="11" type="ORF">KIH39_16795</name>
</gene>
<dbReference type="Pfam" id="PF02826">
    <property type="entry name" value="2-Hacid_dh_C"/>
    <property type="match status" value="1"/>
</dbReference>
<evidence type="ECO:0000259" key="10">
    <source>
        <dbReference type="PROSITE" id="PS51671"/>
    </source>
</evidence>
<comment type="similarity">
    <text evidence="3 9">Belongs to the D-isomer specific 2-hydroxyacid dehydrogenase family.</text>
</comment>
<dbReference type="Pfam" id="PF19304">
    <property type="entry name" value="PGDH_inter"/>
    <property type="match status" value="1"/>
</dbReference>
<evidence type="ECO:0000256" key="5">
    <source>
        <dbReference type="ARBA" id="ARBA00023002"/>
    </source>
</evidence>
<proteinExistence type="inferred from homology"/>